<reference evidence="2 3" key="1">
    <citation type="journal article" date="2018" name="PLoS Genet.">
        <title>Population sequencing reveals clonal diversity and ancestral inbreeding in the grapevine cultivar Chardonnay.</title>
        <authorList>
            <person name="Roach M.J."/>
            <person name="Johnson D.L."/>
            <person name="Bohlmann J."/>
            <person name="van Vuuren H.J."/>
            <person name="Jones S.J."/>
            <person name="Pretorius I.S."/>
            <person name="Schmidt S.A."/>
            <person name="Borneman A.R."/>
        </authorList>
    </citation>
    <scope>NUCLEOTIDE SEQUENCE [LARGE SCALE GENOMIC DNA]</scope>
    <source>
        <strain evidence="3">cv. Chardonnay</strain>
        <tissue evidence="2">Leaf</tissue>
    </source>
</reference>
<dbReference type="Gene3D" id="3.40.30.10">
    <property type="entry name" value="Glutaredoxin"/>
    <property type="match status" value="1"/>
</dbReference>
<dbReference type="Proteomes" id="UP000288805">
    <property type="component" value="Unassembled WGS sequence"/>
</dbReference>
<evidence type="ECO:0000313" key="2">
    <source>
        <dbReference type="EMBL" id="RVW13158.1"/>
    </source>
</evidence>
<protein>
    <submittedName>
        <fullName evidence="2">Uncharacterized protein</fullName>
    </submittedName>
</protein>
<feature type="transmembrane region" description="Helical" evidence="1">
    <location>
        <begin position="12"/>
        <end position="29"/>
    </location>
</feature>
<evidence type="ECO:0000256" key="1">
    <source>
        <dbReference type="SAM" id="Phobius"/>
    </source>
</evidence>
<sequence length="86" mass="10023">MVHCITAEDWLGISAVFSIFSLMIGYCNVSPKRHFYAYYVRSVDMTETFCLFFQAIFRGAMKGKLIVTCPLPPERIPKYQLLYRDL</sequence>
<evidence type="ECO:0000313" key="3">
    <source>
        <dbReference type="Proteomes" id="UP000288805"/>
    </source>
</evidence>
<gene>
    <name evidence="2" type="ORF">CK203_104967</name>
</gene>
<comment type="caution">
    <text evidence="2">The sequence shown here is derived from an EMBL/GenBank/DDBJ whole genome shotgun (WGS) entry which is preliminary data.</text>
</comment>
<accession>A0A438BQC1</accession>
<proteinExistence type="predicted"/>
<keyword evidence="1" id="KW-0812">Transmembrane</keyword>
<dbReference type="EMBL" id="QGNW01002663">
    <property type="protein sequence ID" value="RVW13158.1"/>
    <property type="molecule type" value="Genomic_DNA"/>
</dbReference>
<name>A0A438BQC1_VITVI</name>
<keyword evidence="1" id="KW-0472">Membrane</keyword>
<keyword evidence="1" id="KW-1133">Transmembrane helix</keyword>
<organism evidence="2 3">
    <name type="scientific">Vitis vinifera</name>
    <name type="common">Grape</name>
    <dbReference type="NCBI Taxonomy" id="29760"/>
    <lineage>
        <taxon>Eukaryota</taxon>
        <taxon>Viridiplantae</taxon>
        <taxon>Streptophyta</taxon>
        <taxon>Embryophyta</taxon>
        <taxon>Tracheophyta</taxon>
        <taxon>Spermatophyta</taxon>
        <taxon>Magnoliopsida</taxon>
        <taxon>eudicotyledons</taxon>
        <taxon>Gunneridae</taxon>
        <taxon>Pentapetalae</taxon>
        <taxon>rosids</taxon>
        <taxon>Vitales</taxon>
        <taxon>Vitaceae</taxon>
        <taxon>Viteae</taxon>
        <taxon>Vitis</taxon>
    </lineage>
</organism>
<dbReference type="AlphaFoldDB" id="A0A438BQC1"/>